<protein>
    <submittedName>
        <fullName evidence="2">Uncharacterized protein</fullName>
    </submittedName>
</protein>
<feature type="compositionally biased region" description="Polar residues" evidence="1">
    <location>
        <begin position="488"/>
        <end position="518"/>
    </location>
</feature>
<feature type="region of interest" description="Disordered" evidence="1">
    <location>
        <begin position="34"/>
        <end position="110"/>
    </location>
</feature>
<evidence type="ECO:0000313" key="3">
    <source>
        <dbReference type="Proteomes" id="UP000030752"/>
    </source>
</evidence>
<feature type="compositionally biased region" description="Basic and acidic residues" evidence="1">
    <location>
        <begin position="51"/>
        <end position="62"/>
    </location>
</feature>
<proteinExistence type="predicted"/>
<keyword evidence="3" id="KW-1185">Reference proteome</keyword>
<dbReference type="AlphaFoldDB" id="W2RTL5"/>
<dbReference type="Proteomes" id="UP000030752">
    <property type="component" value="Unassembled WGS sequence"/>
</dbReference>
<name>W2RTL5_CYPE1</name>
<dbReference type="GeneID" id="19973230"/>
<reference evidence="2 3" key="1">
    <citation type="submission" date="2013-03" db="EMBL/GenBank/DDBJ databases">
        <title>The Genome Sequence of Phialophora europaea CBS 101466.</title>
        <authorList>
            <consortium name="The Broad Institute Genomics Platform"/>
            <person name="Cuomo C."/>
            <person name="de Hoog S."/>
            <person name="Gorbushina A."/>
            <person name="Walker B."/>
            <person name="Young S.K."/>
            <person name="Zeng Q."/>
            <person name="Gargeya S."/>
            <person name="Fitzgerald M."/>
            <person name="Haas B."/>
            <person name="Abouelleil A."/>
            <person name="Allen A.W."/>
            <person name="Alvarado L."/>
            <person name="Arachchi H.M."/>
            <person name="Berlin A.M."/>
            <person name="Chapman S.B."/>
            <person name="Gainer-Dewar J."/>
            <person name="Goldberg J."/>
            <person name="Griggs A."/>
            <person name="Gujja S."/>
            <person name="Hansen M."/>
            <person name="Howarth C."/>
            <person name="Imamovic A."/>
            <person name="Ireland A."/>
            <person name="Larimer J."/>
            <person name="McCowan C."/>
            <person name="Murphy C."/>
            <person name="Pearson M."/>
            <person name="Poon T.W."/>
            <person name="Priest M."/>
            <person name="Roberts A."/>
            <person name="Saif S."/>
            <person name="Shea T."/>
            <person name="Sisk P."/>
            <person name="Sykes S."/>
            <person name="Wortman J."/>
            <person name="Nusbaum C."/>
            <person name="Birren B."/>
        </authorList>
    </citation>
    <scope>NUCLEOTIDE SEQUENCE [LARGE SCALE GENOMIC DNA]</scope>
    <source>
        <strain evidence="2 3">CBS 101466</strain>
    </source>
</reference>
<sequence length="607" mass="68155">MPERPSTGPRPACVEDFDDDRNSVLPDTRAFAKTVKDGSDSGYSSRTGTVDGERADARKLADMKSQAAQIERERQPYSGGPGVRRRESVSQQKPIRPKAPETAHSKDVEKKFCHPPSAQCWSCDKVGYHMTQEELDDIRARLSGQAPKPQSPKAARKPSTQQVKDRDVEAKLRQTPSYHQARTPMQFPPSATQPMPASYASPSGFYAPPVYHSPMTPVYSSQPYNYNYPPTPSTPGNGLYAPQPGPQEYFSQQPIPEIRPPNPRRRSSVYEGQEVPRPRRETIEPDPPRRADPRLTQAVVSKKESRPSMPQHQSNRSIEEDRYEQDRCRMPPPERPVKTSELARRPSMKKSYTHDDDTRYEMSRSRHDIEDIAEKRRSRGPRDYDHDEYAIGVRQSDAANRQPPTPYSQPAEYSPNRAMPRPSARHSVSYSDARHVETIAKSAAMRDTTQRRATTPLTNTDAKLADAEAYQQKHSSSTSDKLTEKIRSNSSKAPSRSDAGSNYSRRESQYSGSKTSTAAKKARPESIVIEANNKDRLSIQIPGGPTIVFGPDKERPKEKDRPQSANHPLHGAELPPAVTLRLTVVEIENMGIGDRPMSSSRDHPHLR</sequence>
<dbReference type="InParanoid" id="W2RTL5"/>
<feature type="compositionally biased region" description="Basic and acidic residues" evidence="1">
    <location>
        <begin position="98"/>
        <end position="110"/>
    </location>
</feature>
<feature type="compositionally biased region" description="Basic and acidic residues" evidence="1">
    <location>
        <begin position="352"/>
        <end position="389"/>
    </location>
</feature>
<feature type="compositionally biased region" description="Basic and acidic residues" evidence="1">
    <location>
        <begin position="335"/>
        <end position="344"/>
    </location>
</feature>
<feature type="compositionally biased region" description="Basic and acidic residues" evidence="1">
    <location>
        <begin position="551"/>
        <end position="562"/>
    </location>
</feature>
<feature type="region of interest" description="Disordered" evidence="1">
    <location>
        <begin position="136"/>
        <end position="572"/>
    </location>
</feature>
<feature type="compositionally biased region" description="Basic and acidic residues" evidence="1">
    <location>
        <begin position="274"/>
        <end position="293"/>
    </location>
</feature>
<dbReference type="EMBL" id="KB822721">
    <property type="protein sequence ID" value="ETN39665.1"/>
    <property type="molecule type" value="Genomic_DNA"/>
</dbReference>
<dbReference type="STRING" id="1220924.W2RTL5"/>
<dbReference type="VEuPathDB" id="FungiDB:HMPREF1541_05891"/>
<feature type="compositionally biased region" description="Basic and acidic residues" evidence="1">
    <location>
        <begin position="163"/>
        <end position="172"/>
    </location>
</feature>
<gene>
    <name evidence="2" type="ORF">HMPREF1541_05891</name>
</gene>
<feature type="compositionally biased region" description="Polar residues" evidence="1">
    <location>
        <begin position="451"/>
        <end position="461"/>
    </location>
</feature>
<dbReference type="HOGENOM" id="CLU_449776_0_0_1"/>
<accession>W2RTL5</accession>
<feature type="region of interest" description="Disordered" evidence="1">
    <location>
        <begin position="1"/>
        <end position="21"/>
    </location>
</feature>
<dbReference type="eggNOG" id="ENOG502QS87">
    <property type="taxonomic scope" value="Eukaryota"/>
</dbReference>
<organism evidence="2 3">
    <name type="scientific">Cyphellophora europaea (strain CBS 101466)</name>
    <name type="common">Phialophora europaea</name>
    <dbReference type="NCBI Taxonomy" id="1220924"/>
    <lineage>
        <taxon>Eukaryota</taxon>
        <taxon>Fungi</taxon>
        <taxon>Dikarya</taxon>
        <taxon>Ascomycota</taxon>
        <taxon>Pezizomycotina</taxon>
        <taxon>Eurotiomycetes</taxon>
        <taxon>Chaetothyriomycetidae</taxon>
        <taxon>Chaetothyriales</taxon>
        <taxon>Cyphellophoraceae</taxon>
        <taxon>Cyphellophora</taxon>
    </lineage>
</organism>
<dbReference type="OrthoDB" id="5407458at2759"/>
<feature type="compositionally biased region" description="Basic and acidic residues" evidence="1">
    <location>
        <begin position="317"/>
        <end position="329"/>
    </location>
</feature>
<evidence type="ECO:0000313" key="2">
    <source>
        <dbReference type="EMBL" id="ETN39665.1"/>
    </source>
</evidence>
<feature type="compositionally biased region" description="Low complexity" evidence="1">
    <location>
        <begin position="219"/>
        <end position="238"/>
    </location>
</feature>
<evidence type="ECO:0000256" key="1">
    <source>
        <dbReference type="SAM" id="MobiDB-lite"/>
    </source>
</evidence>
<dbReference type="RefSeq" id="XP_008718450.1">
    <property type="nucleotide sequence ID" value="XM_008720228.1"/>
</dbReference>